<dbReference type="InterPro" id="IPR002078">
    <property type="entry name" value="Sigma_54_int"/>
</dbReference>
<keyword evidence="3" id="KW-0805">Transcription regulation</keyword>
<dbReference type="PANTHER" id="PTHR32071">
    <property type="entry name" value="TRANSCRIPTIONAL REGULATORY PROTEIN"/>
    <property type="match status" value="1"/>
</dbReference>
<dbReference type="GO" id="GO:0005524">
    <property type="term" value="F:ATP binding"/>
    <property type="evidence" value="ECO:0007669"/>
    <property type="project" value="UniProtKB-KW"/>
</dbReference>
<evidence type="ECO:0000256" key="2">
    <source>
        <dbReference type="ARBA" id="ARBA00022840"/>
    </source>
</evidence>
<dbReference type="InterPro" id="IPR025944">
    <property type="entry name" value="Sigma_54_int_dom_CS"/>
</dbReference>
<dbReference type="EMBL" id="LIYD01000005">
    <property type="protein sequence ID" value="KOS05572.1"/>
    <property type="molecule type" value="Genomic_DNA"/>
</dbReference>
<dbReference type="PROSITE" id="PS50045">
    <property type="entry name" value="SIGMA54_INTERACT_4"/>
    <property type="match status" value="1"/>
</dbReference>
<dbReference type="SMART" id="SM00382">
    <property type="entry name" value="AAA"/>
    <property type="match status" value="1"/>
</dbReference>
<comment type="caution">
    <text evidence="6">The sequence shown here is derived from an EMBL/GenBank/DDBJ whole genome shotgun (WGS) entry which is preliminary data.</text>
</comment>
<dbReference type="InterPro" id="IPR009057">
    <property type="entry name" value="Homeodomain-like_sf"/>
</dbReference>
<dbReference type="Gene3D" id="3.40.50.300">
    <property type="entry name" value="P-loop containing nucleotide triphosphate hydrolases"/>
    <property type="match status" value="1"/>
</dbReference>
<evidence type="ECO:0000256" key="1">
    <source>
        <dbReference type="ARBA" id="ARBA00022741"/>
    </source>
</evidence>
<dbReference type="InterPro" id="IPR027417">
    <property type="entry name" value="P-loop_NTPase"/>
</dbReference>
<dbReference type="Gene3D" id="1.10.8.60">
    <property type="match status" value="1"/>
</dbReference>
<dbReference type="STRING" id="1202724.AM493_05635"/>
<name>A0A0N0RQK5_9FLAO</name>
<dbReference type="GO" id="GO:0043565">
    <property type="term" value="F:sequence-specific DNA binding"/>
    <property type="evidence" value="ECO:0007669"/>
    <property type="project" value="InterPro"/>
</dbReference>
<dbReference type="GO" id="GO:0006355">
    <property type="term" value="P:regulation of DNA-templated transcription"/>
    <property type="evidence" value="ECO:0007669"/>
    <property type="project" value="InterPro"/>
</dbReference>
<dbReference type="InterPro" id="IPR003593">
    <property type="entry name" value="AAA+_ATPase"/>
</dbReference>
<keyword evidence="1" id="KW-0547">Nucleotide-binding</keyword>
<dbReference type="PATRIC" id="fig|1202724.3.peg.1166"/>
<dbReference type="OrthoDB" id="9782110at2"/>
<dbReference type="Gene3D" id="3.30.450.40">
    <property type="match status" value="1"/>
</dbReference>
<sequence>MQHKNPEADALVKAMQERERAQLLQLSLCTALSQVTDRNSLQPVIQQLKQHIGFDAFAICTTNAAEKDYAIFFHDNPKAQGDLKGAIHKVEDGYFNTTLQSAEPIAFNLVSATAKNLPVFMLREKQSAMREAVALPLHYHKNNPSVLFLFFKNPRGFTPDARKLLRGLTMQLALTVSNILVTEKIAQYGNAIPQSHPAIPTPQNTANGYAAIIGQSPAMQSVINLVKQVAPSDTGVLLLGESGTGKEVIAGAIHNNSARSGKDMIRVNCAAIPANLIESELFGHEKGSFTGAVTRRIGKFEQANNSTLFLDEIGELPLNLQTKLLRVLQESELERIGGSKTIKVNVRIIAASNLNLNTEVAEGRFRADLFYRLNIFPITLPALRERIADLPELAQHFITSYCEKENKKAPVLSAKALHFMELYPWPGNVRELKHTLERAVLLASKTITEEHLPALAQPQPTPVQHIKTLEEVEKDHILNVIRLCGGRISGTYGAAAQLGIPPGTLTSRMQKLGIKKGFNSK</sequence>
<evidence type="ECO:0000256" key="4">
    <source>
        <dbReference type="ARBA" id="ARBA00023163"/>
    </source>
</evidence>
<evidence type="ECO:0000256" key="3">
    <source>
        <dbReference type="ARBA" id="ARBA00023015"/>
    </source>
</evidence>
<gene>
    <name evidence="6" type="ORF">AM493_05635</name>
</gene>
<dbReference type="AlphaFoldDB" id="A0A0N0RQK5"/>
<dbReference type="Proteomes" id="UP000037755">
    <property type="component" value="Unassembled WGS sequence"/>
</dbReference>
<dbReference type="CDD" id="cd00009">
    <property type="entry name" value="AAA"/>
    <property type="match status" value="1"/>
</dbReference>
<dbReference type="InterPro" id="IPR058031">
    <property type="entry name" value="AAA_lid_NorR"/>
</dbReference>
<dbReference type="PROSITE" id="PS00675">
    <property type="entry name" value="SIGMA54_INTERACT_1"/>
    <property type="match status" value="1"/>
</dbReference>
<dbReference type="InterPro" id="IPR025662">
    <property type="entry name" value="Sigma_54_int_dom_ATP-bd_1"/>
</dbReference>
<protein>
    <recommendedName>
        <fullName evidence="5">Sigma-54 factor interaction domain-containing protein</fullName>
    </recommendedName>
</protein>
<evidence type="ECO:0000313" key="7">
    <source>
        <dbReference type="Proteomes" id="UP000037755"/>
    </source>
</evidence>
<feature type="domain" description="Sigma-54 factor interaction" evidence="5">
    <location>
        <begin position="212"/>
        <end position="441"/>
    </location>
</feature>
<accession>A0A0N0RQK5</accession>
<dbReference type="Gene3D" id="1.10.10.60">
    <property type="entry name" value="Homeodomain-like"/>
    <property type="match status" value="1"/>
</dbReference>
<reference evidence="6 7" key="1">
    <citation type="submission" date="2015-08" db="EMBL/GenBank/DDBJ databases">
        <title>Whole genome sequence of Flavobacterium akiainvivens IK-1T, from decaying Wikstroemia oahuensis, an endemic Hawaiian shrub.</title>
        <authorList>
            <person name="Wan X."/>
            <person name="Hou S."/>
            <person name="Saito J."/>
            <person name="Donachie S."/>
        </authorList>
    </citation>
    <scope>NUCLEOTIDE SEQUENCE [LARGE SCALE GENOMIC DNA]</scope>
    <source>
        <strain evidence="6 7">IK-1</strain>
    </source>
</reference>
<dbReference type="InterPro" id="IPR002197">
    <property type="entry name" value="HTH_Fis"/>
</dbReference>
<keyword evidence="2" id="KW-0067">ATP-binding</keyword>
<dbReference type="InterPro" id="IPR029016">
    <property type="entry name" value="GAF-like_dom_sf"/>
</dbReference>
<evidence type="ECO:0000313" key="6">
    <source>
        <dbReference type="EMBL" id="KOS05572.1"/>
    </source>
</evidence>
<dbReference type="Pfam" id="PF00158">
    <property type="entry name" value="Sigma54_activat"/>
    <property type="match status" value="1"/>
</dbReference>
<dbReference type="RefSeq" id="WP_054406773.1">
    <property type="nucleotide sequence ID" value="NZ_FOYA01000003.1"/>
</dbReference>
<dbReference type="SUPFAM" id="SSF52540">
    <property type="entry name" value="P-loop containing nucleoside triphosphate hydrolases"/>
    <property type="match status" value="1"/>
</dbReference>
<organism evidence="6 7">
    <name type="scientific">Flavobacterium akiainvivens</name>
    <dbReference type="NCBI Taxonomy" id="1202724"/>
    <lineage>
        <taxon>Bacteria</taxon>
        <taxon>Pseudomonadati</taxon>
        <taxon>Bacteroidota</taxon>
        <taxon>Flavobacteriia</taxon>
        <taxon>Flavobacteriales</taxon>
        <taxon>Flavobacteriaceae</taxon>
        <taxon>Flavobacterium</taxon>
    </lineage>
</organism>
<keyword evidence="7" id="KW-1185">Reference proteome</keyword>
<keyword evidence="4" id="KW-0804">Transcription</keyword>
<dbReference type="PANTHER" id="PTHR32071:SF57">
    <property type="entry name" value="C4-DICARBOXYLATE TRANSPORT TRANSCRIPTIONAL REGULATORY PROTEIN DCTD"/>
    <property type="match status" value="1"/>
</dbReference>
<proteinExistence type="predicted"/>
<dbReference type="PROSITE" id="PS00688">
    <property type="entry name" value="SIGMA54_INTERACT_3"/>
    <property type="match status" value="1"/>
</dbReference>
<dbReference type="SUPFAM" id="SSF55781">
    <property type="entry name" value="GAF domain-like"/>
    <property type="match status" value="1"/>
</dbReference>
<dbReference type="FunFam" id="3.40.50.300:FF:000006">
    <property type="entry name" value="DNA-binding transcriptional regulator NtrC"/>
    <property type="match status" value="1"/>
</dbReference>
<dbReference type="SUPFAM" id="SSF46689">
    <property type="entry name" value="Homeodomain-like"/>
    <property type="match status" value="1"/>
</dbReference>
<dbReference type="Pfam" id="PF02954">
    <property type="entry name" value="HTH_8"/>
    <property type="match status" value="1"/>
</dbReference>
<evidence type="ECO:0000259" key="5">
    <source>
        <dbReference type="PROSITE" id="PS50045"/>
    </source>
</evidence>
<dbReference type="Pfam" id="PF25601">
    <property type="entry name" value="AAA_lid_14"/>
    <property type="match status" value="1"/>
</dbReference>